<feature type="transmembrane region" description="Helical" evidence="11">
    <location>
        <begin position="201"/>
        <end position="222"/>
    </location>
</feature>
<keyword evidence="6 11" id="KW-1133">Transmembrane helix</keyword>
<dbReference type="GO" id="GO:0005385">
    <property type="term" value="F:zinc ion transmembrane transporter activity"/>
    <property type="evidence" value="ECO:0007669"/>
    <property type="project" value="TreeGrafter"/>
</dbReference>
<feature type="transmembrane region" description="Helical" evidence="11">
    <location>
        <begin position="261"/>
        <end position="278"/>
    </location>
</feature>
<dbReference type="EMBL" id="CAJNOK010005488">
    <property type="protein sequence ID" value="CAF0974058.1"/>
    <property type="molecule type" value="Genomic_DNA"/>
</dbReference>
<dbReference type="InterPro" id="IPR003689">
    <property type="entry name" value="ZIP"/>
</dbReference>
<keyword evidence="5" id="KW-0862">Zinc</keyword>
<dbReference type="PANTHER" id="PTHR11040">
    <property type="entry name" value="ZINC/IRON TRANSPORTER"/>
    <property type="match status" value="1"/>
</dbReference>
<dbReference type="AlphaFoldDB" id="A0A8S2IFQ7"/>
<evidence type="ECO:0000256" key="11">
    <source>
        <dbReference type="SAM" id="Phobius"/>
    </source>
</evidence>
<evidence type="ECO:0000256" key="6">
    <source>
        <dbReference type="ARBA" id="ARBA00022989"/>
    </source>
</evidence>
<sequence length="279" mass="31018">MVMCAASFWSLLDPGIRNAKESKLYGQQGQYAFIPITIGFIFGSLFVYISDLWLPSFENLNESFFSTDKKHDNDIASNNVISQYRIISMNYEARQRVSKNVVANGHIIKPQMIHCGPEEGETNRIKWNRMLLLIIAVTVHNFPEGMAVGVGFGSVKSSLNETNAFNNARNLAFGIGLQNFPEGLAISIPLRSYGMTPWKSFWYGQLSGLVEPIAGLIGVLFVQAADSLLPYALSFAAGAMIFVVFNTIIPEITPQNRILSSWWVIIGFIVMMILDVAFS</sequence>
<evidence type="ECO:0000256" key="9">
    <source>
        <dbReference type="ARBA" id="ARBA00042540"/>
    </source>
</evidence>
<dbReference type="PANTHER" id="PTHR11040:SF211">
    <property type="entry name" value="ZINC TRANSPORTER ZIP11"/>
    <property type="match status" value="1"/>
</dbReference>
<evidence type="ECO:0000256" key="4">
    <source>
        <dbReference type="ARBA" id="ARBA00022692"/>
    </source>
</evidence>
<evidence type="ECO:0000256" key="8">
    <source>
        <dbReference type="ARBA" id="ARBA00040593"/>
    </source>
</evidence>
<comment type="similarity">
    <text evidence="2">Belongs to the ZIP transporter (TC 2.A.5) family.</text>
</comment>
<name>A0A8S2IFQ7_9BILA</name>
<evidence type="ECO:0000256" key="1">
    <source>
        <dbReference type="ARBA" id="ARBA00004651"/>
    </source>
</evidence>
<evidence type="ECO:0000256" key="7">
    <source>
        <dbReference type="ARBA" id="ARBA00023136"/>
    </source>
</evidence>
<feature type="transmembrane region" description="Helical" evidence="11">
    <location>
        <begin position="228"/>
        <end position="249"/>
    </location>
</feature>
<dbReference type="Proteomes" id="UP000677228">
    <property type="component" value="Unassembled WGS sequence"/>
</dbReference>
<keyword evidence="3" id="KW-1003">Cell membrane</keyword>
<evidence type="ECO:0000256" key="3">
    <source>
        <dbReference type="ARBA" id="ARBA00022475"/>
    </source>
</evidence>
<dbReference type="EMBL" id="CAJOBA010005494">
    <property type="protein sequence ID" value="CAF3745234.1"/>
    <property type="molecule type" value="Genomic_DNA"/>
</dbReference>
<keyword evidence="4 11" id="KW-0812">Transmembrane</keyword>
<keyword evidence="7 11" id="KW-0472">Membrane</keyword>
<dbReference type="Proteomes" id="UP000682733">
    <property type="component" value="Unassembled WGS sequence"/>
</dbReference>
<evidence type="ECO:0000313" key="12">
    <source>
        <dbReference type="EMBL" id="CAF0974058.1"/>
    </source>
</evidence>
<protein>
    <recommendedName>
        <fullName evidence="8">Zinc transporter ZIP11</fullName>
    </recommendedName>
    <alternativeName>
        <fullName evidence="9">Solute carrier family 39 member 11</fullName>
    </alternativeName>
    <alternativeName>
        <fullName evidence="10">Zrt- and Irt-like protein 11</fullName>
    </alternativeName>
</protein>
<accession>A0A8S2IFQ7</accession>
<evidence type="ECO:0000313" key="13">
    <source>
        <dbReference type="EMBL" id="CAF3745234.1"/>
    </source>
</evidence>
<proteinExistence type="inferred from homology"/>
<evidence type="ECO:0000256" key="10">
    <source>
        <dbReference type="ARBA" id="ARBA00042973"/>
    </source>
</evidence>
<dbReference type="GO" id="GO:0005886">
    <property type="term" value="C:plasma membrane"/>
    <property type="evidence" value="ECO:0007669"/>
    <property type="project" value="UniProtKB-SubCell"/>
</dbReference>
<comment type="subcellular location">
    <subcellularLocation>
        <location evidence="1">Cell membrane</location>
        <topology evidence="1">Multi-pass membrane protein</topology>
    </subcellularLocation>
</comment>
<evidence type="ECO:0000256" key="5">
    <source>
        <dbReference type="ARBA" id="ARBA00022833"/>
    </source>
</evidence>
<comment type="caution">
    <text evidence="13">The sequence shown here is derived from an EMBL/GenBank/DDBJ whole genome shotgun (WGS) entry which is preliminary data.</text>
</comment>
<gene>
    <name evidence="12" type="ORF">OVA965_LOCUS13252</name>
    <name evidence="13" type="ORF">TMI583_LOCUS13255</name>
</gene>
<reference evidence="13" key="1">
    <citation type="submission" date="2021-02" db="EMBL/GenBank/DDBJ databases">
        <authorList>
            <person name="Nowell W R."/>
        </authorList>
    </citation>
    <scope>NUCLEOTIDE SEQUENCE</scope>
</reference>
<feature type="transmembrane region" description="Helical" evidence="11">
    <location>
        <begin position="29"/>
        <end position="49"/>
    </location>
</feature>
<evidence type="ECO:0000256" key="2">
    <source>
        <dbReference type="ARBA" id="ARBA00006939"/>
    </source>
</evidence>
<organism evidence="13 14">
    <name type="scientific">Didymodactylos carnosus</name>
    <dbReference type="NCBI Taxonomy" id="1234261"/>
    <lineage>
        <taxon>Eukaryota</taxon>
        <taxon>Metazoa</taxon>
        <taxon>Spiralia</taxon>
        <taxon>Gnathifera</taxon>
        <taxon>Rotifera</taxon>
        <taxon>Eurotatoria</taxon>
        <taxon>Bdelloidea</taxon>
        <taxon>Philodinida</taxon>
        <taxon>Philodinidae</taxon>
        <taxon>Didymodactylos</taxon>
    </lineage>
</organism>
<dbReference type="Pfam" id="PF02535">
    <property type="entry name" value="Zip"/>
    <property type="match status" value="1"/>
</dbReference>
<evidence type="ECO:0000313" key="14">
    <source>
        <dbReference type="Proteomes" id="UP000682733"/>
    </source>
</evidence>